<accession>G0MBA1</accession>
<dbReference type="HOGENOM" id="CLU_1679480_0_0_1"/>
<dbReference type="AlphaFoldDB" id="G0MBA1"/>
<evidence type="ECO:0000313" key="2">
    <source>
        <dbReference type="Proteomes" id="UP000008068"/>
    </source>
</evidence>
<name>G0MBA1_CAEBE</name>
<keyword evidence="2" id="KW-1185">Reference proteome</keyword>
<dbReference type="EMBL" id="GL379788">
    <property type="protein sequence ID" value="EGT40376.1"/>
    <property type="molecule type" value="Genomic_DNA"/>
</dbReference>
<gene>
    <name evidence="1" type="ORF">CAEBREN_17392</name>
</gene>
<evidence type="ECO:0000313" key="1">
    <source>
        <dbReference type="EMBL" id="EGT40376.1"/>
    </source>
</evidence>
<proteinExistence type="predicted"/>
<protein>
    <submittedName>
        <fullName evidence="1">Uncharacterized protein</fullName>
    </submittedName>
</protein>
<organism evidence="2">
    <name type="scientific">Caenorhabditis brenneri</name>
    <name type="common">Nematode worm</name>
    <dbReference type="NCBI Taxonomy" id="135651"/>
    <lineage>
        <taxon>Eukaryota</taxon>
        <taxon>Metazoa</taxon>
        <taxon>Ecdysozoa</taxon>
        <taxon>Nematoda</taxon>
        <taxon>Chromadorea</taxon>
        <taxon>Rhabditida</taxon>
        <taxon>Rhabditina</taxon>
        <taxon>Rhabditomorpha</taxon>
        <taxon>Rhabditoidea</taxon>
        <taxon>Rhabditidae</taxon>
        <taxon>Peloderinae</taxon>
        <taxon>Caenorhabditis</taxon>
    </lineage>
</organism>
<reference evidence="2" key="1">
    <citation type="submission" date="2011-07" db="EMBL/GenBank/DDBJ databases">
        <authorList>
            <consortium name="Caenorhabditis brenneri Sequencing and Analysis Consortium"/>
            <person name="Wilson R.K."/>
        </authorList>
    </citation>
    <scope>NUCLEOTIDE SEQUENCE [LARGE SCALE GENOMIC DNA]</scope>
    <source>
        <strain evidence="2">PB2801</strain>
    </source>
</reference>
<dbReference type="InParanoid" id="G0MBA1"/>
<sequence length="157" mass="17217">MASSTSPAAFPLLSLPKHAILKTTRVMDIGGILGLSLTSKRCKNYVCFAGIVAEHNEVRIATGVTIIIWISTTKNIRLFFPIFFFIQKNDREVYGNAHFLNSKNGSSTCGQFSIIRELNASGSIEVHLGSTLKKSNKFSEKPMISLSNILGVMHIIS</sequence>
<dbReference type="Proteomes" id="UP000008068">
    <property type="component" value="Unassembled WGS sequence"/>
</dbReference>